<dbReference type="RefSeq" id="WP_247341422.1">
    <property type="nucleotide sequence ID" value="NZ_CP095550.1"/>
</dbReference>
<keyword evidence="4 9" id="KW-0812">Transmembrane</keyword>
<sequence length="127" mass="14267">MLKQFLQFAIRGNAIDLAVGVIIGTAFGKIVSSLVDDLVMPVIGVLLGGINLKDFSLPFGASVIQYGSFLQTVLEFLIITYSIFFFVQLFYKLRNIDNDKPFGQTKTNTELLLEEIRDLLKEKKDDE</sequence>
<keyword evidence="11" id="KW-1185">Reference proteome</keyword>
<evidence type="ECO:0000256" key="6">
    <source>
        <dbReference type="ARBA" id="ARBA00023065"/>
    </source>
</evidence>
<reference evidence="11" key="1">
    <citation type="journal article" date="2019" name="Int. J. Syst. Evol. Microbiol.">
        <title>The Global Catalogue of Microorganisms (GCM) 10K type strain sequencing project: providing services to taxonomists for standard genome sequencing and annotation.</title>
        <authorList>
            <consortium name="The Broad Institute Genomics Platform"/>
            <consortium name="The Broad Institute Genome Sequencing Center for Infectious Disease"/>
            <person name="Wu L."/>
            <person name="Ma J."/>
        </authorList>
    </citation>
    <scope>NUCLEOTIDE SEQUENCE [LARGE SCALE GENOMIC DNA]</scope>
    <source>
        <strain evidence="11">CGMCC 1.15474</strain>
    </source>
</reference>
<keyword evidence="8 9" id="KW-0407">Ion channel</keyword>
<dbReference type="HAMAP" id="MF_00115">
    <property type="entry name" value="MscL"/>
    <property type="match status" value="1"/>
</dbReference>
<evidence type="ECO:0000256" key="5">
    <source>
        <dbReference type="ARBA" id="ARBA00022989"/>
    </source>
</evidence>
<dbReference type="InterPro" id="IPR001185">
    <property type="entry name" value="MS_channel"/>
</dbReference>
<evidence type="ECO:0000256" key="3">
    <source>
        <dbReference type="ARBA" id="ARBA00022475"/>
    </source>
</evidence>
<evidence type="ECO:0000256" key="8">
    <source>
        <dbReference type="ARBA" id="ARBA00023303"/>
    </source>
</evidence>
<comment type="subcellular location">
    <subcellularLocation>
        <location evidence="9">Cell membrane</location>
        <topology evidence="9">Multi-pass membrane protein</topology>
    </subcellularLocation>
    <subcellularLocation>
        <location evidence="1">Membrane</location>
        <topology evidence="1">Multi-pass membrane protein</topology>
    </subcellularLocation>
</comment>
<proteinExistence type="inferred from homology"/>
<feature type="transmembrane region" description="Helical" evidence="9">
    <location>
        <begin position="69"/>
        <end position="91"/>
    </location>
</feature>
<evidence type="ECO:0000313" key="11">
    <source>
        <dbReference type="Proteomes" id="UP001597318"/>
    </source>
</evidence>
<dbReference type="Pfam" id="PF01741">
    <property type="entry name" value="MscL"/>
    <property type="match status" value="1"/>
</dbReference>
<comment type="similarity">
    <text evidence="9">Belongs to the MscL family.</text>
</comment>
<protein>
    <recommendedName>
        <fullName evidence="9">Large-conductance mechanosensitive channel</fullName>
    </recommendedName>
</protein>
<evidence type="ECO:0000313" key="10">
    <source>
        <dbReference type="EMBL" id="MFD2213066.1"/>
    </source>
</evidence>
<keyword evidence="5 9" id="KW-1133">Transmembrane helix</keyword>
<feature type="transmembrane region" description="Helical" evidence="9">
    <location>
        <begin position="12"/>
        <end position="31"/>
    </location>
</feature>
<evidence type="ECO:0000256" key="4">
    <source>
        <dbReference type="ARBA" id="ARBA00022692"/>
    </source>
</evidence>
<dbReference type="Proteomes" id="UP001597318">
    <property type="component" value="Unassembled WGS sequence"/>
</dbReference>
<dbReference type="NCBIfam" id="TIGR00220">
    <property type="entry name" value="mscL"/>
    <property type="match status" value="1"/>
</dbReference>
<dbReference type="SUPFAM" id="SSF81330">
    <property type="entry name" value="Gated mechanosensitive channel"/>
    <property type="match status" value="1"/>
</dbReference>
<organism evidence="10 11">
    <name type="scientific">Metabacillus endolithicus</name>
    <dbReference type="NCBI Taxonomy" id="1535204"/>
    <lineage>
        <taxon>Bacteria</taxon>
        <taxon>Bacillati</taxon>
        <taxon>Bacillota</taxon>
        <taxon>Bacilli</taxon>
        <taxon>Bacillales</taxon>
        <taxon>Bacillaceae</taxon>
        <taxon>Metabacillus</taxon>
    </lineage>
</organism>
<evidence type="ECO:0000256" key="2">
    <source>
        <dbReference type="ARBA" id="ARBA00022448"/>
    </source>
</evidence>
<gene>
    <name evidence="9 10" type="primary">mscL</name>
    <name evidence="10" type="ORF">ACFSKK_04980</name>
</gene>
<comment type="function">
    <text evidence="9">Channel that opens in response to stretch forces in the membrane lipid bilayer. May participate in the regulation of osmotic pressure changes within the cell.</text>
</comment>
<comment type="caution">
    <text evidence="10">The sequence shown here is derived from an EMBL/GenBank/DDBJ whole genome shotgun (WGS) entry which is preliminary data.</text>
</comment>
<dbReference type="Gene3D" id="1.10.1200.120">
    <property type="entry name" value="Large-conductance mechanosensitive channel, MscL, domain 1"/>
    <property type="match status" value="1"/>
</dbReference>
<keyword evidence="3 9" id="KW-1003">Cell membrane</keyword>
<dbReference type="EMBL" id="JBHUIK010000001">
    <property type="protein sequence ID" value="MFD2213066.1"/>
    <property type="molecule type" value="Genomic_DNA"/>
</dbReference>
<dbReference type="PRINTS" id="PR01264">
    <property type="entry name" value="MECHCHANNEL"/>
</dbReference>
<dbReference type="InterPro" id="IPR036019">
    <property type="entry name" value="MscL_channel"/>
</dbReference>
<comment type="subunit">
    <text evidence="9">Homopentamer.</text>
</comment>
<keyword evidence="6 9" id="KW-0406">Ion transport</keyword>
<dbReference type="PANTHER" id="PTHR30266:SF2">
    <property type="entry name" value="LARGE-CONDUCTANCE MECHANOSENSITIVE CHANNEL"/>
    <property type="match status" value="1"/>
</dbReference>
<evidence type="ECO:0000256" key="1">
    <source>
        <dbReference type="ARBA" id="ARBA00004141"/>
    </source>
</evidence>
<evidence type="ECO:0000256" key="7">
    <source>
        <dbReference type="ARBA" id="ARBA00023136"/>
    </source>
</evidence>
<dbReference type="PANTHER" id="PTHR30266">
    <property type="entry name" value="MECHANOSENSITIVE CHANNEL MSCL"/>
    <property type="match status" value="1"/>
</dbReference>
<keyword evidence="7 9" id="KW-0472">Membrane</keyword>
<keyword evidence="2 9" id="KW-0813">Transport</keyword>
<name>A0ABW5BW76_9BACI</name>
<dbReference type="InterPro" id="IPR037673">
    <property type="entry name" value="MSC/AndL"/>
</dbReference>
<evidence type="ECO:0000256" key="9">
    <source>
        <dbReference type="HAMAP-Rule" id="MF_00115"/>
    </source>
</evidence>
<accession>A0ABW5BW76</accession>